<dbReference type="GO" id="GO:0042254">
    <property type="term" value="P:ribosome biogenesis"/>
    <property type="evidence" value="ECO:0007669"/>
    <property type="project" value="UniProtKB-KW"/>
</dbReference>
<feature type="region of interest" description="Disordered" evidence="5">
    <location>
        <begin position="310"/>
        <end position="383"/>
    </location>
</feature>
<dbReference type="SUPFAM" id="SSF50978">
    <property type="entry name" value="WD40 repeat-like"/>
    <property type="match status" value="1"/>
</dbReference>
<evidence type="ECO:0000256" key="4">
    <source>
        <dbReference type="PROSITE-ProRule" id="PRU00221"/>
    </source>
</evidence>
<dbReference type="InterPro" id="IPR001680">
    <property type="entry name" value="WD40_rpt"/>
</dbReference>
<dbReference type="EMBL" id="HACM01011219">
    <property type="protein sequence ID" value="CRZ11661.1"/>
    <property type="molecule type" value="Transcribed_RNA"/>
</dbReference>
<dbReference type="InterPro" id="IPR019775">
    <property type="entry name" value="WD40_repeat_CS"/>
</dbReference>
<protein>
    <submittedName>
        <fullName evidence="6">Uncharacterized protein</fullName>
    </submittedName>
</protein>
<dbReference type="PROSITE" id="PS00678">
    <property type="entry name" value="WD_REPEATS_1"/>
    <property type="match status" value="2"/>
</dbReference>
<dbReference type="Gene3D" id="2.130.10.10">
    <property type="entry name" value="YVTN repeat-like/Quinoprotein amine dehydrogenase"/>
    <property type="match status" value="2"/>
</dbReference>
<feature type="compositionally biased region" description="Basic residues" evidence="5">
    <location>
        <begin position="363"/>
        <end position="383"/>
    </location>
</feature>
<dbReference type="InterPro" id="IPR051959">
    <property type="entry name" value="PAK1-Kinase_Regulator"/>
</dbReference>
<feature type="repeat" description="WD" evidence="4">
    <location>
        <begin position="124"/>
        <end position="165"/>
    </location>
</feature>
<evidence type="ECO:0000256" key="3">
    <source>
        <dbReference type="ARBA" id="ARBA00022737"/>
    </source>
</evidence>
<dbReference type="PROSITE" id="PS50294">
    <property type="entry name" value="WD_REPEATS_REGION"/>
    <property type="match status" value="1"/>
</dbReference>
<evidence type="ECO:0000256" key="1">
    <source>
        <dbReference type="ARBA" id="ARBA00022517"/>
    </source>
</evidence>
<organism evidence="6">
    <name type="scientific">Spongospora subterranea</name>
    <dbReference type="NCBI Taxonomy" id="70186"/>
    <lineage>
        <taxon>Eukaryota</taxon>
        <taxon>Sar</taxon>
        <taxon>Rhizaria</taxon>
        <taxon>Endomyxa</taxon>
        <taxon>Phytomyxea</taxon>
        <taxon>Plasmodiophorida</taxon>
        <taxon>Plasmodiophoridae</taxon>
        <taxon>Spongospora</taxon>
    </lineage>
</organism>
<keyword evidence="1" id="KW-0690">Ribosome biogenesis</keyword>
<evidence type="ECO:0000256" key="2">
    <source>
        <dbReference type="ARBA" id="ARBA00022574"/>
    </source>
</evidence>
<evidence type="ECO:0000256" key="5">
    <source>
        <dbReference type="SAM" id="MobiDB-lite"/>
    </source>
</evidence>
<dbReference type="InterPro" id="IPR015943">
    <property type="entry name" value="WD40/YVTN_repeat-like_dom_sf"/>
</dbReference>
<feature type="compositionally biased region" description="Low complexity" evidence="5">
    <location>
        <begin position="342"/>
        <end position="353"/>
    </location>
</feature>
<accession>A0A0H5RD32</accession>
<dbReference type="AlphaFoldDB" id="A0A0H5RD32"/>
<proteinExistence type="predicted"/>
<evidence type="ECO:0000313" key="6">
    <source>
        <dbReference type="EMBL" id="CRZ11661.1"/>
    </source>
</evidence>
<dbReference type="Pfam" id="PF00400">
    <property type="entry name" value="WD40"/>
    <property type="match status" value="4"/>
</dbReference>
<keyword evidence="2 4" id="KW-0853">WD repeat</keyword>
<sequence>MNNIHICSGSYDRAITGFVFDIANTIEDDIALESTPEMTRRYATVAHTGPIRCVASHNNILASSGDDEIIRVYDVMKMVELGSLMLQQASISHIEFGSGKMMSAADDGSICIWLVKDWSCDGQIKAHKGKITGLSVHPSGRLALSVGQDRVMALWDLSTYKSLFTIKTKTNTTLVRWSQDGAYYALVCDKEVRVFNSDGGLVSVLPHPARVLSIVFHKVDMIATGCDDGVIRTWTVEGECGRLVHELVQDVRRVSCLALVPSPPDRVLIASGSSDGQVSIWDLSTTPSPTRIATADAKLRITSICSINPDHHPTKSVQKPKRESRAKVAAEPSTQLARNHTKPPAAAKKQTAPIISTRPTAQIKKKLRERRKSLMKKTSLKKN</sequence>
<dbReference type="PANTHER" id="PTHR44675">
    <property type="entry name" value="PAK1 INTERACTING PROTEIN 1"/>
    <property type="match status" value="1"/>
</dbReference>
<dbReference type="PRINTS" id="PR00320">
    <property type="entry name" value="GPROTEINBRPT"/>
</dbReference>
<feature type="repeat" description="WD" evidence="4">
    <location>
        <begin position="264"/>
        <end position="291"/>
    </location>
</feature>
<reference evidence="6" key="1">
    <citation type="submission" date="2015-04" db="EMBL/GenBank/DDBJ databases">
        <title>The genome sequence of the plant pathogenic Rhizarian Plasmodiophora brassicae reveals insights in its biotrophic life cycle and the origin of chitin synthesis.</title>
        <authorList>
            <person name="Schwelm A."/>
            <person name="Fogelqvist J."/>
            <person name="Knaust A."/>
            <person name="Julke S."/>
            <person name="Lilja T."/>
            <person name="Dhandapani V."/>
            <person name="Bonilla-Rosso G."/>
            <person name="Karlsson M."/>
            <person name="Shevchenko A."/>
            <person name="Choi S.R."/>
            <person name="Kim H.G."/>
            <person name="Park J.Y."/>
            <person name="Lim Y.P."/>
            <person name="Ludwig-Muller J."/>
            <person name="Dixelius C."/>
        </authorList>
    </citation>
    <scope>NUCLEOTIDE SEQUENCE</scope>
    <source>
        <tissue evidence="6">Potato root galls</tissue>
    </source>
</reference>
<dbReference type="PROSITE" id="PS50082">
    <property type="entry name" value="WD_REPEATS_2"/>
    <property type="match status" value="2"/>
</dbReference>
<dbReference type="SMART" id="SM00320">
    <property type="entry name" value="WD40"/>
    <property type="match status" value="6"/>
</dbReference>
<dbReference type="InterPro" id="IPR020472">
    <property type="entry name" value="WD40_PAC1"/>
</dbReference>
<keyword evidence="3" id="KW-0677">Repeat</keyword>
<dbReference type="InterPro" id="IPR036322">
    <property type="entry name" value="WD40_repeat_dom_sf"/>
</dbReference>
<name>A0A0H5RD32_9EUKA</name>
<dbReference type="PANTHER" id="PTHR44675:SF1">
    <property type="entry name" value="P21-ACTIVATED PROTEIN KINASE-INTERACTING PROTEIN 1"/>
    <property type="match status" value="1"/>
</dbReference>